<evidence type="ECO:0000313" key="4">
    <source>
        <dbReference type="Proteomes" id="UP000683559"/>
    </source>
</evidence>
<dbReference type="Proteomes" id="UP000683559">
    <property type="component" value="Chromosome"/>
</dbReference>
<evidence type="ECO:0000259" key="2">
    <source>
        <dbReference type="PROSITE" id="PS51352"/>
    </source>
</evidence>
<evidence type="ECO:0000313" key="3">
    <source>
        <dbReference type="EMBL" id="QXE91402.1"/>
    </source>
</evidence>
<feature type="domain" description="Thioredoxin" evidence="2">
    <location>
        <begin position="41"/>
        <end position="180"/>
    </location>
</feature>
<accession>A0ABX8LHF7</accession>
<gene>
    <name evidence="3" type="ORF">KP001_02325</name>
</gene>
<evidence type="ECO:0000256" key="1">
    <source>
        <dbReference type="SAM" id="SignalP"/>
    </source>
</evidence>
<dbReference type="PROSITE" id="PS51352">
    <property type="entry name" value="THIOREDOXIN_2"/>
    <property type="match status" value="1"/>
</dbReference>
<dbReference type="Pfam" id="PF00578">
    <property type="entry name" value="AhpC-TSA"/>
    <property type="match status" value="1"/>
</dbReference>
<feature type="chain" id="PRO_5045226771" evidence="1">
    <location>
        <begin position="23"/>
        <end position="181"/>
    </location>
</feature>
<keyword evidence="4" id="KW-1185">Reference proteome</keyword>
<organism evidence="3 4">
    <name type="scientific">Geomonas subterranea</name>
    <dbReference type="NCBI Taxonomy" id="2847989"/>
    <lineage>
        <taxon>Bacteria</taxon>
        <taxon>Pseudomonadati</taxon>
        <taxon>Thermodesulfobacteriota</taxon>
        <taxon>Desulfuromonadia</taxon>
        <taxon>Geobacterales</taxon>
        <taxon>Geobacteraceae</taxon>
        <taxon>Geomonas</taxon>
    </lineage>
</organism>
<dbReference type="EMBL" id="CP077683">
    <property type="protein sequence ID" value="QXE91402.1"/>
    <property type="molecule type" value="Genomic_DNA"/>
</dbReference>
<dbReference type="InterPro" id="IPR000866">
    <property type="entry name" value="AhpC/TSA"/>
</dbReference>
<keyword evidence="1" id="KW-0732">Signal</keyword>
<sequence>MSLVRCAAIVLLVALLSGCGDNLTPSGSDLRPALQPGSTGPAVGQSAPPFAVSDSSGATVTLTTALAGRKGIVLYCTMWCSSCEEQTAQLQSMAASFPEVGFYLVDYVSGTVTEAATAAVANGVTGAAVVTLADTEHALLNAFQGTMGTTVLVDAAGVVRMNEDFRDGARLRAMLGAPSQP</sequence>
<dbReference type="RefSeq" id="WP_217287987.1">
    <property type="nucleotide sequence ID" value="NZ_CP077683.1"/>
</dbReference>
<dbReference type="PROSITE" id="PS51257">
    <property type="entry name" value="PROKAR_LIPOPROTEIN"/>
    <property type="match status" value="1"/>
</dbReference>
<dbReference type="InterPro" id="IPR013766">
    <property type="entry name" value="Thioredoxin_domain"/>
</dbReference>
<feature type="signal peptide" evidence="1">
    <location>
        <begin position="1"/>
        <end position="22"/>
    </location>
</feature>
<name>A0ABX8LHF7_9BACT</name>
<reference evidence="3 4" key="1">
    <citation type="submission" date="2021-06" db="EMBL/GenBank/DDBJ databases">
        <title>Gemonas diversity in paddy soil.</title>
        <authorList>
            <person name="Liu G."/>
        </authorList>
    </citation>
    <scope>NUCLEOTIDE SEQUENCE [LARGE SCALE GENOMIC DNA]</scope>
    <source>
        <strain evidence="3 4">RG2</strain>
    </source>
</reference>
<protein>
    <submittedName>
        <fullName evidence="3">Peroxiredoxin family protein</fullName>
    </submittedName>
</protein>
<proteinExistence type="predicted"/>